<dbReference type="InterPro" id="IPR027417">
    <property type="entry name" value="P-loop_NTPase"/>
</dbReference>
<dbReference type="EMBL" id="JAPDFL010000001">
    <property type="protein sequence ID" value="MCW1933126.1"/>
    <property type="molecule type" value="Genomic_DNA"/>
</dbReference>
<dbReference type="Proteomes" id="UP001208938">
    <property type="component" value="Unassembled WGS sequence"/>
</dbReference>
<protein>
    <recommendedName>
        <fullName evidence="3">Sulfotransferase family protein</fullName>
    </recommendedName>
</protein>
<dbReference type="RefSeq" id="WP_264506073.1">
    <property type="nucleotide sequence ID" value="NZ_JAPDFL010000001.1"/>
</dbReference>
<evidence type="ECO:0008006" key="3">
    <source>
        <dbReference type="Google" id="ProtNLM"/>
    </source>
</evidence>
<reference evidence="1 2" key="1">
    <citation type="submission" date="2022-10" db="EMBL/GenBank/DDBJ databases">
        <title>Pararhodobacter sp. nov., isolated from marine algae.</title>
        <authorList>
            <person name="Choi B.J."/>
            <person name="Kim J.M."/>
            <person name="Lee J.K."/>
            <person name="Choi D.G."/>
            <person name="Jeon C.O."/>
        </authorList>
    </citation>
    <scope>NUCLEOTIDE SEQUENCE [LARGE SCALE GENOMIC DNA]</scope>
    <source>
        <strain evidence="1 2">ZQ420</strain>
    </source>
</reference>
<gene>
    <name evidence="1" type="ORF">OKW52_12885</name>
</gene>
<evidence type="ECO:0000313" key="1">
    <source>
        <dbReference type="EMBL" id="MCW1933126.1"/>
    </source>
</evidence>
<comment type="caution">
    <text evidence="1">The sequence shown here is derived from an EMBL/GenBank/DDBJ whole genome shotgun (WGS) entry which is preliminary data.</text>
</comment>
<accession>A0ABT3H018</accession>
<dbReference type="Gene3D" id="3.40.50.300">
    <property type="entry name" value="P-loop containing nucleotide triphosphate hydrolases"/>
    <property type="match status" value="1"/>
</dbReference>
<keyword evidence="2" id="KW-1185">Reference proteome</keyword>
<name>A0ABT3H018_9RHOB</name>
<sequence length="234" mass="25751">MRTVILHYHLFKNAGTSVDSIFQANFGERWVTREFPAMDGNNTSLVKTWIEETPEAVVFSSHTAAGPLPQIPGVQIIPILFLRDPIARIESAYAFERVQQAETWGAELARTHDLGGYVDARLARLGDRQCRNFQAARLAAFFPGPEGEVERATKALALLNQTGVVGIVEDFDTSLARINARLQGLYPQFQGVSAHKNVTSKEKNAISPALRSQLNSANADDFTLLRAAKEMIAA</sequence>
<proteinExistence type="predicted"/>
<evidence type="ECO:0000313" key="2">
    <source>
        <dbReference type="Proteomes" id="UP001208938"/>
    </source>
</evidence>
<organism evidence="1 2">
    <name type="scientific">Pararhodobacter zhoushanensis</name>
    <dbReference type="NCBI Taxonomy" id="2479545"/>
    <lineage>
        <taxon>Bacteria</taxon>
        <taxon>Pseudomonadati</taxon>
        <taxon>Pseudomonadota</taxon>
        <taxon>Alphaproteobacteria</taxon>
        <taxon>Rhodobacterales</taxon>
        <taxon>Paracoccaceae</taxon>
        <taxon>Pararhodobacter</taxon>
    </lineage>
</organism>